<dbReference type="PANTHER" id="PTHR15032">
    <property type="entry name" value="N-ACYL-PHOSPHATIDYLETHANOLAMINE-HYDROLYZING PHOSPHOLIPASE D"/>
    <property type="match status" value="1"/>
</dbReference>
<organism evidence="3 4">
    <name type="scientific">Montanilutibacter psychrotolerans</name>
    <dbReference type="NCBI Taxonomy" id="1327343"/>
    <lineage>
        <taxon>Bacteria</taxon>
        <taxon>Pseudomonadati</taxon>
        <taxon>Pseudomonadota</taxon>
        <taxon>Gammaproteobacteria</taxon>
        <taxon>Lysobacterales</taxon>
        <taxon>Lysobacteraceae</taxon>
        <taxon>Montanilutibacter</taxon>
    </lineage>
</organism>
<reference evidence="3 4" key="1">
    <citation type="submission" date="2018-11" db="EMBL/GenBank/DDBJ databases">
        <title>Lysobacter cryohumiis sp. nov., isolated from soil in the Tianshan Mountains, Xinjiang, China.</title>
        <authorList>
            <person name="Luo Y."/>
            <person name="Sheng H."/>
        </authorList>
    </citation>
    <scope>NUCLEOTIDE SEQUENCE [LARGE SCALE GENOMIC DNA]</scope>
    <source>
        <strain evidence="3 4">ZS60</strain>
    </source>
</reference>
<comment type="caution">
    <text evidence="3">The sequence shown here is derived from an EMBL/GenBank/DDBJ whole genome shotgun (WGS) entry which is preliminary data.</text>
</comment>
<evidence type="ECO:0000313" key="4">
    <source>
        <dbReference type="Proteomes" id="UP000267049"/>
    </source>
</evidence>
<evidence type="ECO:0000259" key="2">
    <source>
        <dbReference type="Pfam" id="PF12706"/>
    </source>
</evidence>
<sequence length="373" mass="41612">MKRLVCLTAGALIVTACLLPALPRPVADYTGSPQQVDGRFRNSAPKPAERFGKSLRIAWDFFFNKPAGTEPTTPLPMQELTRSDLDAAPDRSLFRLGHSTVLLKLRGDYWITDPVFAERASPLQWIGPRRFHAPPIALDALPSIRGVILSHDHYDHLDRATVQHLAKTAGVFLTPLGVGDRLIAWGVDPAKVRQLDWWEGVDIDGLRIIATPAQHFSGRGMTDGNMTLWASWVIVDNDLRVFFSGDTGYFDGFRKIGERFGPFDLTLLETGAYDAQWPYVHMQPEQTVQAHVDLRGRWLLPVHNGTFDLAMHDWREPFERVEALARTRGIALATPRMGERVDLRSPHTGTRWWRDAATATATDAPAVAVAGVD</sequence>
<dbReference type="Pfam" id="PF12706">
    <property type="entry name" value="Lactamase_B_2"/>
    <property type="match status" value="1"/>
</dbReference>
<dbReference type="InterPro" id="IPR001279">
    <property type="entry name" value="Metallo-B-lactamas"/>
</dbReference>
<keyword evidence="4" id="KW-1185">Reference proteome</keyword>
<keyword evidence="1" id="KW-0732">Signal</keyword>
<dbReference type="Gene3D" id="3.60.15.10">
    <property type="entry name" value="Ribonuclease Z/Hydroxyacylglutathione hydrolase-like"/>
    <property type="match status" value="1"/>
</dbReference>
<dbReference type="PANTHER" id="PTHR15032:SF4">
    <property type="entry name" value="N-ACYL-PHOSPHATIDYLETHANOLAMINE-HYDROLYZING PHOSPHOLIPASE D"/>
    <property type="match status" value="1"/>
</dbReference>
<protein>
    <submittedName>
        <fullName evidence="3">Hydrolase</fullName>
    </submittedName>
</protein>
<dbReference type="GO" id="GO:0005737">
    <property type="term" value="C:cytoplasm"/>
    <property type="evidence" value="ECO:0007669"/>
    <property type="project" value="TreeGrafter"/>
</dbReference>
<dbReference type="EMBL" id="RIBS01000010">
    <property type="protein sequence ID" value="RNF82063.1"/>
    <property type="molecule type" value="Genomic_DNA"/>
</dbReference>
<feature type="chain" id="PRO_5018169083" evidence="1">
    <location>
        <begin position="27"/>
        <end position="373"/>
    </location>
</feature>
<gene>
    <name evidence="3" type="ORF">EER27_15555</name>
</gene>
<name>A0A3M8SML6_9GAMM</name>
<proteinExistence type="predicted"/>
<accession>A0A3M8SML6</accession>
<dbReference type="AlphaFoldDB" id="A0A3M8SML6"/>
<keyword evidence="3" id="KW-0378">Hydrolase</keyword>
<dbReference type="OrthoDB" id="9805728at2"/>
<dbReference type="PROSITE" id="PS51257">
    <property type="entry name" value="PROKAR_LIPOPROTEIN"/>
    <property type="match status" value="1"/>
</dbReference>
<dbReference type="Proteomes" id="UP000267049">
    <property type="component" value="Unassembled WGS sequence"/>
</dbReference>
<feature type="domain" description="Metallo-beta-lactamase" evidence="2">
    <location>
        <begin position="112"/>
        <end position="303"/>
    </location>
</feature>
<evidence type="ECO:0000256" key="1">
    <source>
        <dbReference type="SAM" id="SignalP"/>
    </source>
</evidence>
<dbReference type="SUPFAM" id="SSF56281">
    <property type="entry name" value="Metallo-hydrolase/oxidoreductase"/>
    <property type="match status" value="1"/>
</dbReference>
<dbReference type="InterPro" id="IPR036866">
    <property type="entry name" value="RibonucZ/Hydroxyglut_hydro"/>
</dbReference>
<feature type="signal peptide" evidence="1">
    <location>
        <begin position="1"/>
        <end position="26"/>
    </location>
</feature>
<evidence type="ECO:0000313" key="3">
    <source>
        <dbReference type="EMBL" id="RNF82063.1"/>
    </source>
</evidence>
<dbReference type="GO" id="GO:0016787">
    <property type="term" value="F:hydrolase activity"/>
    <property type="evidence" value="ECO:0007669"/>
    <property type="project" value="UniProtKB-KW"/>
</dbReference>
<dbReference type="RefSeq" id="WP_123089062.1">
    <property type="nucleotide sequence ID" value="NZ_RIBS01000010.1"/>
</dbReference>